<sequence precursor="true">MNILLKSFLFFFLFFCGTTSISFAQLIDTPLFRITENSKVGFIDIDGNIIIPPKFIQAGNFSSQLAEARTEGLYGYINKKGEFEIKPQFEFATPFNEEYAIIYQNAKPLVIDKKGTIIVDNSNFVFISKFKNNLALITTHTGKKGFIDTKGSLVIDTVFSNVRNFENDMAIVYGLNNSYNQKSTSKEIKEEVGIIDRKGNFIIPYGKYTEINYFNEGYAIAERTIYDSNNDYVITKFVLNQKAKVILKYEQKNKITMGNHVHSGIIKMNMYKYWIKEESGVTWSGDKSYTAYMDLKGHIFMNNKSADEYGNDFLEDRVFIGEGFSKDRYKLFNKKGERLGNESFTTIQKEGFENGLAIVAQEKKWGILNKKGEFVLKPTFAGINNIQDSLFLFTGGEEKGDFDLEFIQNRTYGIANLKGEIILKPILKEFDRRGFVNGLLLGSLDKEGKQLVYINQEGKTVWQSSNIPKTVTLGLEYFNIDYMNRGYFYANSEKTDGIGGWGSSDNYSKEASDNIKIEKSNSKDSILISIDTEKVVPFAGRYKGRYVYISNISNREIEFNAQDSRLYAKMQALNKDGEWQDIEYLPSSWCGNSYHTMTLKPNHSWSFLTPIYKGDFKTQLRIALIVKENFRDESKSVILYSKPVLGSINLAQFWRKPNYSPGGIMDPYFD</sequence>
<dbReference type="KEGG" id="fli:Fleli_0798"/>
<name>I4AH22_BERLS</name>
<dbReference type="PANTHER" id="PTHR37841:SF1">
    <property type="entry name" value="DUF3298 DOMAIN-CONTAINING PROTEIN"/>
    <property type="match status" value="1"/>
</dbReference>
<organism evidence="1 2">
    <name type="scientific">Bernardetia litoralis (strain ATCC 23117 / DSM 6794 / NBRC 15988 / NCIMB 1366 / Fx l1 / Sio-4)</name>
    <name type="common">Flexibacter litoralis</name>
    <dbReference type="NCBI Taxonomy" id="880071"/>
    <lineage>
        <taxon>Bacteria</taxon>
        <taxon>Pseudomonadati</taxon>
        <taxon>Bacteroidota</taxon>
        <taxon>Cytophagia</taxon>
        <taxon>Cytophagales</taxon>
        <taxon>Bernardetiaceae</taxon>
        <taxon>Bernardetia</taxon>
    </lineage>
</organism>
<dbReference type="OrthoDB" id="9810066at2"/>
<dbReference type="PATRIC" id="fig|880071.3.peg.772"/>
<dbReference type="AlphaFoldDB" id="I4AH22"/>
<reference evidence="2" key="1">
    <citation type="submission" date="2012-06" db="EMBL/GenBank/DDBJ databases">
        <title>The complete genome of Flexibacter litoralis DSM 6794.</title>
        <authorList>
            <person name="Lucas S."/>
            <person name="Copeland A."/>
            <person name="Lapidus A."/>
            <person name="Glavina del Rio T."/>
            <person name="Dalin E."/>
            <person name="Tice H."/>
            <person name="Bruce D."/>
            <person name="Goodwin L."/>
            <person name="Pitluck S."/>
            <person name="Peters L."/>
            <person name="Ovchinnikova G."/>
            <person name="Lu M."/>
            <person name="Kyrpides N."/>
            <person name="Mavromatis K."/>
            <person name="Ivanova N."/>
            <person name="Brettin T."/>
            <person name="Detter J.C."/>
            <person name="Han C."/>
            <person name="Larimer F."/>
            <person name="Land M."/>
            <person name="Hauser L."/>
            <person name="Markowitz V."/>
            <person name="Cheng J.-F."/>
            <person name="Hugenholtz P."/>
            <person name="Woyke T."/>
            <person name="Wu D."/>
            <person name="Spring S."/>
            <person name="Lang E."/>
            <person name="Kopitz M."/>
            <person name="Brambilla E."/>
            <person name="Klenk H.-P."/>
            <person name="Eisen J.A."/>
        </authorList>
    </citation>
    <scope>NUCLEOTIDE SEQUENCE [LARGE SCALE GENOMIC DNA]</scope>
    <source>
        <strain evidence="2">ATCC 23117 / DSM 6794 / NBRC 15988 / NCIMB 1366 / Sio-4</strain>
    </source>
</reference>
<protein>
    <recommendedName>
        <fullName evidence="3">KWG repeat protein</fullName>
    </recommendedName>
</protein>
<dbReference type="InterPro" id="IPR032774">
    <property type="entry name" value="WG_beta_rep"/>
</dbReference>
<dbReference type="RefSeq" id="WP_014796715.1">
    <property type="nucleotide sequence ID" value="NC_018018.1"/>
</dbReference>
<dbReference type="STRING" id="880071.Fleli_0798"/>
<dbReference type="EMBL" id="CP003345">
    <property type="protein sequence ID" value="AFM03257.1"/>
    <property type="molecule type" value="Genomic_DNA"/>
</dbReference>
<evidence type="ECO:0008006" key="3">
    <source>
        <dbReference type="Google" id="ProtNLM"/>
    </source>
</evidence>
<evidence type="ECO:0000313" key="1">
    <source>
        <dbReference type="EMBL" id="AFM03257.1"/>
    </source>
</evidence>
<keyword evidence="2" id="KW-1185">Reference proteome</keyword>
<dbReference type="Pfam" id="PF14903">
    <property type="entry name" value="WG_beta_rep"/>
    <property type="match status" value="4"/>
</dbReference>
<accession>I4AH22</accession>
<dbReference type="HOGENOM" id="CLU_433982_0_0_10"/>
<dbReference type="PANTHER" id="PTHR37841">
    <property type="entry name" value="GLR2918 PROTEIN"/>
    <property type="match status" value="1"/>
</dbReference>
<dbReference type="SUPFAM" id="SSF69360">
    <property type="entry name" value="Cell wall binding repeat"/>
    <property type="match status" value="1"/>
</dbReference>
<proteinExistence type="predicted"/>
<dbReference type="eggNOG" id="COG5263">
    <property type="taxonomic scope" value="Bacteria"/>
</dbReference>
<evidence type="ECO:0000313" key="2">
    <source>
        <dbReference type="Proteomes" id="UP000006054"/>
    </source>
</evidence>
<gene>
    <name evidence="1" type="ordered locus">Fleli_0798</name>
</gene>
<dbReference type="Proteomes" id="UP000006054">
    <property type="component" value="Chromosome"/>
</dbReference>